<feature type="compositionally biased region" description="Polar residues" evidence="1">
    <location>
        <begin position="434"/>
        <end position="455"/>
    </location>
</feature>
<reference evidence="4 5" key="1">
    <citation type="journal article" date="2010" name="Nature">
        <title>The Ectocarpus genome and the independent evolution of multicellularity in brown algae.</title>
        <authorList>
            <person name="Cock J.M."/>
            <person name="Sterck L."/>
            <person name="Rouze P."/>
            <person name="Scornet D."/>
            <person name="Allen A.E."/>
            <person name="Amoutzias G."/>
            <person name="Anthouard V."/>
            <person name="Artiguenave F."/>
            <person name="Aury J.M."/>
            <person name="Badger J.H."/>
            <person name="Beszteri B."/>
            <person name="Billiau K."/>
            <person name="Bonnet E."/>
            <person name="Bothwell J.H."/>
            <person name="Bowler C."/>
            <person name="Boyen C."/>
            <person name="Brownlee C."/>
            <person name="Carrano C.J."/>
            <person name="Charrier B."/>
            <person name="Cho G.Y."/>
            <person name="Coelho S.M."/>
            <person name="Collen J."/>
            <person name="Corre E."/>
            <person name="Da Silva C."/>
            <person name="Delage L."/>
            <person name="Delaroque N."/>
            <person name="Dittami S.M."/>
            <person name="Doulbeau S."/>
            <person name="Elias M."/>
            <person name="Farnham G."/>
            <person name="Gachon C.M."/>
            <person name="Gschloessl B."/>
            <person name="Heesch S."/>
            <person name="Jabbari K."/>
            <person name="Jubin C."/>
            <person name="Kawai H."/>
            <person name="Kimura K."/>
            <person name="Kloareg B."/>
            <person name="Kupper F.C."/>
            <person name="Lang D."/>
            <person name="Le Bail A."/>
            <person name="Leblanc C."/>
            <person name="Lerouge P."/>
            <person name="Lohr M."/>
            <person name="Lopez P.J."/>
            <person name="Martens C."/>
            <person name="Maumus F."/>
            <person name="Michel G."/>
            <person name="Miranda-Saavedra D."/>
            <person name="Morales J."/>
            <person name="Moreau H."/>
            <person name="Motomura T."/>
            <person name="Nagasato C."/>
            <person name="Napoli C.A."/>
            <person name="Nelson D.R."/>
            <person name="Nyvall-Collen P."/>
            <person name="Peters A.F."/>
            <person name="Pommier C."/>
            <person name="Potin P."/>
            <person name="Poulain J."/>
            <person name="Quesneville H."/>
            <person name="Read B."/>
            <person name="Rensing S.A."/>
            <person name="Ritter A."/>
            <person name="Rousvoal S."/>
            <person name="Samanta M."/>
            <person name="Samson G."/>
            <person name="Schroeder D.C."/>
            <person name="Segurens B."/>
            <person name="Strittmatter M."/>
            <person name="Tonon T."/>
            <person name="Tregear J.W."/>
            <person name="Valentin K."/>
            <person name="von Dassow P."/>
            <person name="Yamagishi T."/>
            <person name="Van de Peer Y."/>
            <person name="Wincker P."/>
        </authorList>
    </citation>
    <scope>NUCLEOTIDE SEQUENCE [LARGE SCALE GENOMIC DNA]</scope>
    <source>
        <strain evidence="5">Ec32 / CCAP1310/4</strain>
    </source>
</reference>
<organism evidence="4 5">
    <name type="scientific">Ectocarpus siliculosus</name>
    <name type="common">Brown alga</name>
    <name type="synonym">Conferva siliculosa</name>
    <dbReference type="NCBI Taxonomy" id="2880"/>
    <lineage>
        <taxon>Eukaryota</taxon>
        <taxon>Sar</taxon>
        <taxon>Stramenopiles</taxon>
        <taxon>Ochrophyta</taxon>
        <taxon>PX clade</taxon>
        <taxon>Phaeophyceae</taxon>
        <taxon>Ectocarpales</taxon>
        <taxon>Ectocarpaceae</taxon>
        <taxon>Ectocarpus</taxon>
    </lineage>
</organism>
<keyword evidence="2" id="KW-1133">Transmembrane helix</keyword>
<keyword evidence="2" id="KW-0812">Transmembrane</keyword>
<dbReference type="InParanoid" id="D7G5V5"/>
<dbReference type="EMBL" id="FN649760">
    <property type="protein sequence ID" value="CBJ27393.1"/>
    <property type="molecule type" value="Genomic_DNA"/>
</dbReference>
<name>D7G5V5_ECTSI</name>
<feature type="transmembrane region" description="Helical" evidence="2">
    <location>
        <begin position="279"/>
        <end position="299"/>
    </location>
</feature>
<evidence type="ECO:0000256" key="2">
    <source>
        <dbReference type="SAM" id="Phobius"/>
    </source>
</evidence>
<dbReference type="AlphaFoldDB" id="D7G5V5"/>
<feature type="transmembrane region" description="Helical" evidence="2">
    <location>
        <begin position="333"/>
        <end position="354"/>
    </location>
</feature>
<evidence type="ECO:0000313" key="4">
    <source>
        <dbReference type="EMBL" id="CBJ27393.1"/>
    </source>
</evidence>
<proteinExistence type="predicted"/>
<protein>
    <recommendedName>
        <fullName evidence="6">Transmembrane protein</fullName>
    </recommendedName>
</protein>
<evidence type="ECO:0008006" key="6">
    <source>
        <dbReference type="Google" id="ProtNLM"/>
    </source>
</evidence>
<evidence type="ECO:0000313" key="5">
    <source>
        <dbReference type="Proteomes" id="UP000002630"/>
    </source>
</evidence>
<sequence>MGVVLATCLLLGAPTFVGSANLQAHETVNGDAVQKTSSLLNASTVQQSTTKRLRQKLLEVETVVAFLRHDVLHTLPEPDAPQVQDLLVTVEMFTVKLDRLLSRAPYPDTAPGMKKVVMRSELLCPVIDQLASALAGLSGAASGEQATVVLQIKSSLVNARALDPSAYLPNLPMRYAANGVKVVLSFAQVVAATPLVLVVRRSNTLRSFLGGLDMVNFTVPKVFSATCLVHGTFYGELVFKTIAPLGVAIVIMGVRTFLRSSCITDGRTWRGRSMKCNECLLALTYFVQTPAINAALRTLSYEPRAWWYEIFETCRRILLTSLVFFATRTSMQLWIAMGFTVLSLVMNVVFSPFVEIIHDSLYSSAQISDGIQLDCVPRGDPLGVSVDETNEEHRPRLPPLEPTPVHRVGTSVEFETLLCSPLGSRNEEIRSKTTENATHKSTSSPTSLSQAQSRRTQMECCARRKQDHSAPATVADAHLRAKKSARARSLAGINMRRATVALADDDEPCGEDCIQPGEPNV</sequence>
<dbReference type="OrthoDB" id="205145at2759"/>
<feature type="region of interest" description="Disordered" evidence="1">
    <location>
        <begin position="425"/>
        <end position="458"/>
    </location>
</feature>
<keyword evidence="5" id="KW-1185">Reference proteome</keyword>
<gene>
    <name evidence="4" type="ORF">Esi_0068_0017</name>
</gene>
<keyword evidence="2" id="KW-0472">Membrane</keyword>
<accession>D7G5V5</accession>
<feature type="chain" id="PRO_5003095813" description="Transmembrane protein" evidence="3">
    <location>
        <begin position="20"/>
        <end position="521"/>
    </location>
</feature>
<evidence type="ECO:0000256" key="3">
    <source>
        <dbReference type="SAM" id="SignalP"/>
    </source>
</evidence>
<feature type="transmembrane region" description="Helical" evidence="2">
    <location>
        <begin position="237"/>
        <end position="258"/>
    </location>
</feature>
<evidence type="ECO:0000256" key="1">
    <source>
        <dbReference type="SAM" id="MobiDB-lite"/>
    </source>
</evidence>
<feature type="signal peptide" evidence="3">
    <location>
        <begin position="1"/>
        <end position="19"/>
    </location>
</feature>
<dbReference type="Proteomes" id="UP000002630">
    <property type="component" value="Unassembled WGS sequence"/>
</dbReference>
<keyword evidence="3" id="KW-0732">Signal</keyword>